<name>A0A919R9Q7_9ACTN</name>
<feature type="region of interest" description="Disordered" evidence="1">
    <location>
        <begin position="132"/>
        <end position="160"/>
    </location>
</feature>
<feature type="transmembrane region" description="Helical" evidence="2">
    <location>
        <begin position="6"/>
        <end position="23"/>
    </location>
</feature>
<keyword evidence="2" id="KW-0472">Membrane</keyword>
<dbReference type="RefSeq" id="WP_203994723.1">
    <property type="nucleotide sequence ID" value="NZ_BOOU01000114.1"/>
</dbReference>
<protein>
    <submittedName>
        <fullName evidence="3">Uncharacterized protein</fullName>
    </submittedName>
</protein>
<evidence type="ECO:0000256" key="2">
    <source>
        <dbReference type="SAM" id="Phobius"/>
    </source>
</evidence>
<accession>A0A919R9Q7</accession>
<evidence type="ECO:0000313" key="3">
    <source>
        <dbReference type="EMBL" id="GII81843.1"/>
    </source>
</evidence>
<reference evidence="3" key="1">
    <citation type="submission" date="2021-01" db="EMBL/GenBank/DDBJ databases">
        <title>Whole genome shotgun sequence of Sphaerisporangium rufum NBRC 109079.</title>
        <authorList>
            <person name="Komaki H."/>
            <person name="Tamura T."/>
        </authorList>
    </citation>
    <scope>NUCLEOTIDE SEQUENCE</scope>
    <source>
        <strain evidence="3">NBRC 109079</strain>
    </source>
</reference>
<dbReference type="EMBL" id="BOOU01000114">
    <property type="protein sequence ID" value="GII81843.1"/>
    <property type="molecule type" value="Genomic_DNA"/>
</dbReference>
<keyword evidence="2" id="KW-0812">Transmembrane</keyword>
<organism evidence="3 4">
    <name type="scientific">Sphaerisporangium rufum</name>
    <dbReference type="NCBI Taxonomy" id="1381558"/>
    <lineage>
        <taxon>Bacteria</taxon>
        <taxon>Bacillati</taxon>
        <taxon>Actinomycetota</taxon>
        <taxon>Actinomycetes</taxon>
        <taxon>Streptosporangiales</taxon>
        <taxon>Streptosporangiaceae</taxon>
        <taxon>Sphaerisporangium</taxon>
    </lineage>
</organism>
<feature type="compositionally biased region" description="Basic residues" evidence="1">
    <location>
        <begin position="150"/>
        <end position="160"/>
    </location>
</feature>
<dbReference type="AlphaFoldDB" id="A0A919R9Q7"/>
<comment type="caution">
    <text evidence="3">The sequence shown here is derived from an EMBL/GenBank/DDBJ whole genome shotgun (WGS) entry which is preliminary data.</text>
</comment>
<proteinExistence type="predicted"/>
<evidence type="ECO:0000256" key="1">
    <source>
        <dbReference type="SAM" id="MobiDB-lite"/>
    </source>
</evidence>
<feature type="transmembrane region" description="Helical" evidence="2">
    <location>
        <begin position="194"/>
        <end position="214"/>
    </location>
</feature>
<dbReference type="Proteomes" id="UP000655287">
    <property type="component" value="Unassembled WGS sequence"/>
</dbReference>
<feature type="region of interest" description="Disordered" evidence="1">
    <location>
        <begin position="78"/>
        <end position="100"/>
    </location>
</feature>
<feature type="transmembrane region" description="Helical" evidence="2">
    <location>
        <begin position="171"/>
        <end position="188"/>
    </location>
</feature>
<keyword evidence="2" id="KW-1133">Transmembrane helix</keyword>
<gene>
    <name evidence="3" type="ORF">Sru01_68250</name>
</gene>
<keyword evidence="4" id="KW-1185">Reference proteome</keyword>
<evidence type="ECO:0000313" key="4">
    <source>
        <dbReference type="Proteomes" id="UP000655287"/>
    </source>
</evidence>
<sequence>MSSALLYLGIVLMWLCVLVPMWLRRDRHAIEVAEGYTIEPEDTLSDLPVPEAPGSDDEVTVNVPPAGGLAGVVKAEAPLPSGGAVGDHDSRQSGSSPLLDDFFTSEDLRRGGARPVPGPRHGDAPVAADLADEEAEAAADDPAAGDPGRPARRAGRGRRHRAKVMARRRRWLLWTVLLVVASVLAAAFRAVPWWGVTPAGVVLAGYLSVLRVAVTAERVRRAELADARAARRRQAREREAVAATAAAEAEAKILAFRRPAELFDQYADRPRRAVGG</sequence>